<protein>
    <submittedName>
        <fullName evidence="1">Uncharacterized protein</fullName>
    </submittedName>
</protein>
<name>A0ABN5H1F8_9FIRM</name>
<sequence length="129" mass="14715">MDDNAGMSFEILAAGLEDVRHDVPMLMTVLAHKLEASLPENVRVIRQSGLFSKTSSIKSITLTFDNVRYQLSAKGGQLLPERQKIVHDVVLKTDRIPLDAWLRDVLNYLLEESRRHENARDILDRFLTS</sequence>
<gene>
    <name evidence="1" type="ORF">BXT84_11890</name>
</gene>
<proteinExistence type="predicted"/>
<reference evidence="1 2" key="1">
    <citation type="journal article" date="2019" name="Sci. Rep.">
        <title>Sulfobacillus thermotolerans: new insights into resistance and metabolic capacities of acidophilic chemolithotrophs.</title>
        <authorList>
            <person name="Panyushkina A.E."/>
            <person name="Babenko V.V."/>
            <person name="Nikitina A.S."/>
            <person name="Selezneva O.V."/>
            <person name="Tsaplina I.A."/>
            <person name="Letarova M.A."/>
            <person name="Kostryukova E.S."/>
            <person name="Letarov A.V."/>
        </authorList>
    </citation>
    <scope>NUCLEOTIDE SEQUENCE [LARGE SCALE GENOMIC DNA]</scope>
    <source>
        <strain evidence="1 2">Kr1</strain>
    </source>
</reference>
<evidence type="ECO:0000313" key="2">
    <source>
        <dbReference type="Proteomes" id="UP000325292"/>
    </source>
</evidence>
<dbReference type="Proteomes" id="UP000325292">
    <property type="component" value="Chromosome"/>
</dbReference>
<dbReference type="EMBL" id="CP019454">
    <property type="protein sequence ID" value="AUW94557.1"/>
    <property type="molecule type" value="Genomic_DNA"/>
</dbReference>
<keyword evidence="2" id="KW-1185">Reference proteome</keyword>
<organism evidence="1 2">
    <name type="scientific">Sulfobacillus thermotolerans</name>
    <dbReference type="NCBI Taxonomy" id="338644"/>
    <lineage>
        <taxon>Bacteria</taxon>
        <taxon>Bacillati</taxon>
        <taxon>Bacillota</taxon>
        <taxon>Clostridia</taxon>
        <taxon>Eubacteriales</taxon>
        <taxon>Clostridiales Family XVII. Incertae Sedis</taxon>
        <taxon>Sulfobacillus</taxon>
    </lineage>
</organism>
<accession>A0ABN5H1F8</accession>
<evidence type="ECO:0000313" key="1">
    <source>
        <dbReference type="EMBL" id="AUW94557.1"/>
    </source>
</evidence>